<dbReference type="SUPFAM" id="SSF56327">
    <property type="entry name" value="LDH C-terminal domain-like"/>
    <property type="match status" value="1"/>
</dbReference>
<dbReference type="Pfam" id="PF11975">
    <property type="entry name" value="Glyco_hydro_4C"/>
    <property type="match status" value="1"/>
</dbReference>
<dbReference type="EMBL" id="UFWD01000001">
    <property type="protein sequence ID" value="SUY25947.1"/>
    <property type="molecule type" value="Genomic_DNA"/>
</dbReference>
<keyword evidence="2" id="KW-0378">Hydrolase</keyword>
<proteinExistence type="predicted"/>
<accession>A0A381IDF4</accession>
<feature type="domain" description="Glycosyl hydrolase family 4 C-terminal" evidence="1">
    <location>
        <begin position="3"/>
        <end position="91"/>
    </location>
</feature>
<dbReference type="EC" id="3.2.1.-" evidence="2"/>
<dbReference type="GO" id="GO:0016616">
    <property type="term" value="F:oxidoreductase activity, acting on the CH-OH group of donors, NAD or NADP as acceptor"/>
    <property type="evidence" value="ECO:0007669"/>
    <property type="project" value="InterPro"/>
</dbReference>
<protein>
    <submittedName>
        <fullName evidence="2">6-phospho-alpha-glucosidase</fullName>
        <ecNumber evidence="2">3.2.1.-</ecNumber>
    </submittedName>
</protein>
<name>A0A381IDF4_CLODI</name>
<dbReference type="InterPro" id="IPR022616">
    <property type="entry name" value="Glyco_hydro_4_C"/>
</dbReference>
<sequence>MLESFPKYLPNTYLTYYLLSKETVEHSNINCTRANEVMESREKDLFEGVRHYLETGEISEKAFYAGSHGDWISDLAVSIKNDTRSRFLVITEIVELYQHAI</sequence>
<dbReference type="InterPro" id="IPR015955">
    <property type="entry name" value="Lactate_DH/Glyco_Ohase_4_C"/>
</dbReference>
<dbReference type="AlphaFoldDB" id="A0A381IDF4"/>
<gene>
    <name evidence="2" type="primary">pagL_2</name>
    <name evidence="2" type="ORF">NCTC13307_03314</name>
</gene>
<organism evidence="2">
    <name type="scientific">Clostridioides difficile</name>
    <name type="common">Peptoclostridium difficile</name>
    <dbReference type="NCBI Taxonomy" id="1496"/>
    <lineage>
        <taxon>Bacteria</taxon>
        <taxon>Bacillati</taxon>
        <taxon>Bacillota</taxon>
        <taxon>Clostridia</taxon>
        <taxon>Peptostreptococcales</taxon>
        <taxon>Peptostreptococcaceae</taxon>
        <taxon>Clostridioides</taxon>
    </lineage>
</organism>
<evidence type="ECO:0000313" key="2">
    <source>
        <dbReference type="EMBL" id="SUY25947.1"/>
    </source>
</evidence>
<dbReference type="GO" id="GO:0004553">
    <property type="term" value="F:hydrolase activity, hydrolyzing O-glycosyl compounds"/>
    <property type="evidence" value="ECO:0007669"/>
    <property type="project" value="InterPro"/>
</dbReference>
<keyword evidence="2" id="KW-0326">Glycosidase</keyword>
<evidence type="ECO:0000259" key="1">
    <source>
        <dbReference type="Pfam" id="PF11975"/>
    </source>
</evidence>
<reference evidence="2" key="1">
    <citation type="submission" date="2018-06" db="EMBL/GenBank/DDBJ databases">
        <authorList>
            <consortium name="Pathogen Informatics"/>
            <person name="Doyle S."/>
        </authorList>
    </citation>
    <scope>NUCLEOTIDE SEQUENCE</scope>
    <source>
        <strain evidence="2">NCTC13307</strain>
    </source>
</reference>
<dbReference type="Gene3D" id="3.90.110.10">
    <property type="entry name" value="Lactate dehydrogenase/glycoside hydrolase, family 4, C-terminal"/>
    <property type="match status" value="1"/>
</dbReference>